<comment type="subcellular location">
    <subcellularLocation>
        <location evidence="1">Secreted</location>
    </subcellularLocation>
</comment>
<dbReference type="PROSITE" id="PS51677">
    <property type="entry name" value="NODB"/>
    <property type="match status" value="1"/>
</dbReference>
<dbReference type="InterPro" id="IPR011330">
    <property type="entry name" value="Glyco_hydro/deAcase_b/a-brl"/>
</dbReference>
<dbReference type="AlphaFoldDB" id="K1UDZ5"/>
<proteinExistence type="predicted"/>
<evidence type="ECO:0000256" key="2">
    <source>
        <dbReference type="ARBA" id="ARBA00022729"/>
    </source>
</evidence>
<dbReference type="SUPFAM" id="SSF88713">
    <property type="entry name" value="Glycoside hydrolase/deacetylase"/>
    <property type="match status" value="1"/>
</dbReference>
<dbReference type="GO" id="GO:0005576">
    <property type="term" value="C:extracellular region"/>
    <property type="evidence" value="ECO:0007669"/>
    <property type="project" value="UniProtKB-SubCell"/>
</dbReference>
<feature type="non-terminal residue" evidence="4">
    <location>
        <position position="113"/>
    </location>
</feature>
<evidence type="ECO:0000259" key="3">
    <source>
        <dbReference type="PROSITE" id="PS51677"/>
    </source>
</evidence>
<dbReference type="GO" id="GO:0005975">
    <property type="term" value="P:carbohydrate metabolic process"/>
    <property type="evidence" value="ECO:0007669"/>
    <property type="project" value="InterPro"/>
</dbReference>
<accession>K1UDZ5</accession>
<dbReference type="InterPro" id="IPR051398">
    <property type="entry name" value="Polysacch_Deacetylase"/>
</dbReference>
<dbReference type="Gene3D" id="3.20.20.370">
    <property type="entry name" value="Glycoside hydrolase/deacetylase"/>
    <property type="match status" value="1"/>
</dbReference>
<dbReference type="PANTHER" id="PTHR34216">
    <property type="match status" value="1"/>
</dbReference>
<name>K1UDZ5_9ZZZZ</name>
<sequence length="113" mass="12285">MKSVRICVAAITAGVVCIAVMLGILSAAIYAENESGDSFIGLMYHQVLKDESRAGKYIITPGELESDLAYLSENGYVSVLPSQLVKIREQGGRLPEKTVVITFDDGYETGLYY</sequence>
<organism evidence="4">
    <name type="scientific">human gut metagenome</name>
    <dbReference type="NCBI Taxonomy" id="408170"/>
    <lineage>
        <taxon>unclassified sequences</taxon>
        <taxon>metagenomes</taxon>
        <taxon>organismal metagenomes</taxon>
    </lineage>
</organism>
<dbReference type="EMBL" id="AJWY01005394">
    <property type="protein sequence ID" value="EKC69746.1"/>
    <property type="molecule type" value="Genomic_DNA"/>
</dbReference>
<keyword evidence="2" id="KW-0732">Signal</keyword>
<dbReference type="GO" id="GO:0016810">
    <property type="term" value="F:hydrolase activity, acting on carbon-nitrogen (but not peptide) bonds"/>
    <property type="evidence" value="ECO:0007669"/>
    <property type="project" value="InterPro"/>
</dbReference>
<dbReference type="InterPro" id="IPR002509">
    <property type="entry name" value="NODB_dom"/>
</dbReference>
<evidence type="ECO:0000256" key="1">
    <source>
        <dbReference type="ARBA" id="ARBA00004613"/>
    </source>
</evidence>
<comment type="caution">
    <text evidence="4">The sequence shown here is derived from an EMBL/GenBank/DDBJ whole genome shotgun (WGS) entry which is preliminary data.</text>
</comment>
<reference evidence="4" key="1">
    <citation type="journal article" date="2013" name="Environ. Microbiol.">
        <title>Microbiota from the distal guts of lean and obese adolescents exhibit partial functional redundancy besides clear differences in community structure.</title>
        <authorList>
            <person name="Ferrer M."/>
            <person name="Ruiz A."/>
            <person name="Lanza F."/>
            <person name="Haange S.B."/>
            <person name="Oberbach A."/>
            <person name="Till H."/>
            <person name="Bargiela R."/>
            <person name="Campoy C."/>
            <person name="Segura M.T."/>
            <person name="Richter M."/>
            <person name="von Bergen M."/>
            <person name="Seifert J."/>
            <person name="Suarez A."/>
        </authorList>
    </citation>
    <scope>NUCLEOTIDE SEQUENCE</scope>
</reference>
<feature type="domain" description="NodB homology" evidence="3">
    <location>
        <begin position="97"/>
        <end position="113"/>
    </location>
</feature>
<dbReference type="PANTHER" id="PTHR34216:SF3">
    <property type="entry name" value="POLY-BETA-1,6-N-ACETYL-D-GLUCOSAMINE N-DEACETYLASE"/>
    <property type="match status" value="1"/>
</dbReference>
<gene>
    <name evidence="4" type="ORF">LEA_08134</name>
</gene>
<evidence type="ECO:0000313" key="4">
    <source>
        <dbReference type="EMBL" id="EKC69746.1"/>
    </source>
</evidence>
<protein>
    <submittedName>
        <fullName evidence="4">Polysaccharide deacetylase</fullName>
    </submittedName>
</protein>